<keyword evidence="1 4" id="KW-0378">Hydrolase</keyword>
<dbReference type="InterPro" id="IPR001223">
    <property type="entry name" value="Glyco_hydro18_cat"/>
</dbReference>
<dbReference type="GO" id="GO:0006032">
    <property type="term" value="P:chitin catabolic process"/>
    <property type="evidence" value="ECO:0007669"/>
    <property type="project" value="TreeGrafter"/>
</dbReference>
<evidence type="ECO:0000256" key="3">
    <source>
        <dbReference type="ARBA" id="ARBA00023295"/>
    </source>
</evidence>
<feature type="signal peptide" evidence="6">
    <location>
        <begin position="1"/>
        <end position="21"/>
    </location>
</feature>
<dbReference type="GO" id="GO:0008061">
    <property type="term" value="F:chitin binding"/>
    <property type="evidence" value="ECO:0007669"/>
    <property type="project" value="InterPro"/>
</dbReference>
<dbReference type="InterPro" id="IPR017853">
    <property type="entry name" value="GH"/>
</dbReference>
<evidence type="ECO:0000313" key="8">
    <source>
        <dbReference type="EMBL" id="JAS50630.1"/>
    </source>
</evidence>
<evidence type="ECO:0000256" key="2">
    <source>
        <dbReference type="ARBA" id="ARBA00023157"/>
    </source>
</evidence>
<evidence type="ECO:0000256" key="4">
    <source>
        <dbReference type="RuleBase" id="RU000489"/>
    </source>
</evidence>
<dbReference type="PROSITE" id="PS01095">
    <property type="entry name" value="GH18_1"/>
    <property type="match status" value="1"/>
</dbReference>
<dbReference type="PROSITE" id="PS51910">
    <property type="entry name" value="GH18_2"/>
    <property type="match status" value="1"/>
</dbReference>
<dbReference type="InterPro" id="IPR001579">
    <property type="entry name" value="Glyco_hydro_18_chit_AS"/>
</dbReference>
<comment type="similarity">
    <text evidence="5">Belongs to the glycosyl hydrolase 18 family.</text>
</comment>
<dbReference type="AlphaFoldDB" id="A0A1B6FKC7"/>
<keyword evidence="2" id="KW-1015">Disulfide bond</keyword>
<gene>
    <name evidence="8" type="ORF">g.16278</name>
</gene>
<proteinExistence type="inferred from homology"/>
<organism evidence="8">
    <name type="scientific">Cuerna arida</name>
    <dbReference type="NCBI Taxonomy" id="1464854"/>
    <lineage>
        <taxon>Eukaryota</taxon>
        <taxon>Metazoa</taxon>
        <taxon>Ecdysozoa</taxon>
        <taxon>Arthropoda</taxon>
        <taxon>Hexapoda</taxon>
        <taxon>Insecta</taxon>
        <taxon>Pterygota</taxon>
        <taxon>Neoptera</taxon>
        <taxon>Paraneoptera</taxon>
        <taxon>Hemiptera</taxon>
        <taxon>Auchenorrhyncha</taxon>
        <taxon>Membracoidea</taxon>
        <taxon>Cicadellidae</taxon>
        <taxon>Cicadellinae</taxon>
        <taxon>Proconiini</taxon>
        <taxon>Cuerna</taxon>
    </lineage>
</organism>
<dbReference type="Gene3D" id="3.10.50.10">
    <property type="match status" value="1"/>
</dbReference>
<dbReference type="SUPFAM" id="SSF54556">
    <property type="entry name" value="Chitinase insertion domain"/>
    <property type="match status" value="1"/>
</dbReference>
<keyword evidence="3 4" id="KW-0326">Glycosidase</keyword>
<keyword evidence="6" id="KW-0732">Signal</keyword>
<feature type="domain" description="GH18" evidence="7">
    <location>
        <begin position="30"/>
        <end position="389"/>
    </location>
</feature>
<dbReference type="Pfam" id="PF00704">
    <property type="entry name" value="Glyco_hydro_18"/>
    <property type="match status" value="1"/>
</dbReference>
<accession>A0A1B6FKC7</accession>
<dbReference type="SUPFAM" id="SSF51445">
    <property type="entry name" value="(Trans)glycosidases"/>
    <property type="match status" value="1"/>
</dbReference>
<dbReference type="SMART" id="SM00636">
    <property type="entry name" value="Glyco_18"/>
    <property type="match status" value="1"/>
</dbReference>
<dbReference type="PANTHER" id="PTHR11177">
    <property type="entry name" value="CHITINASE"/>
    <property type="match status" value="1"/>
</dbReference>
<dbReference type="PANTHER" id="PTHR11177:SF317">
    <property type="entry name" value="CHITINASE 12-RELATED"/>
    <property type="match status" value="1"/>
</dbReference>
<evidence type="ECO:0000259" key="7">
    <source>
        <dbReference type="PROSITE" id="PS51910"/>
    </source>
</evidence>
<name>A0A1B6FKC7_9HEMI</name>
<evidence type="ECO:0000256" key="6">
    <source>
        <dbReference type="SAM" id="SignalP"/>
    </source>
</evidence>
<evidence type="ECO:0000256" key="5">
    <source>
        <dbReference type="RuleBase" id="RU004453"/>
    </source>
</evidence>
<dbReference type="Gene3D" id="3.20.20.80">
    <property type="entry name" value="Glycosidases"/>
    <property type="match status" value="1"/>
</dbReference>
<protein>
    <recommendedName>
        <fullName evidence="7">GH18 domain-containing protein</fullName>
    </recommendedName>
</protein>
<sequence length="397" mass="43717">MSTLLLFFMLVFIGLGYTTSASSCSGNKEKVVVCYFTNWAIYRTGHAKFSAGNINPSLCTHILYAFASLDDATLTIIPSDNNADVTNGLYASVTALKKRGLKVLISIGGWISSKEEKWRRLIRNVNTHSNFITSVLNFLKKYNFDGLDVDYEYPGCPQGNRLTGQTSDSKSFNKLMSSLRTALGKKYLLTVATAAGKSNIKECFHMTELCHLVDWVNVMTYDYHNAAEGVTGANAPYGSSMGVVDSIMYYINEMKCPSNKIVLGIPFYGRTYTMANPGRPQFGVPVSGPGTAGTYTNTTGFLAYHEICLLMKNGYSSGIDEVNGSYAWKDAQFISYDGPPDLAKKSSFIISKNLRGAMVWALDLDDFNSVCGCGNFPLLTTLNQQLRCLKTQKVKCY</sequence>
<dbReference type="InterPro" id="IPR011583">
    <property type="entry name" value="Chitinase_II/V-like_cat"/>
</dbReference>
<evidence type="ECO:0000256" key="1">
    <source>
        <dbReference type="ARBA" id="ARBA00022801"/>
    </source>
</evidence>
<dbReference type="GO" id="GO:0005975">
    <property type="term" value="P:carbohydrate metabolic process"/>
    <property type="evidence" value="ECO:0007669"/>
    <property type="project" value="InterPro"/>
</dbReference>
<feature type="chain" id="PRO_5008582910" description="GH18 domain-containing protein" evidence="6">
    <location>
        <begin position="22"/>
        <end position="397"/>
    </location>
</feature>
<dbReference type="EMBL" id="GECZ01019139">
    <property type="protein sequence ID" value="JAS50630.1"/>
    <property type="molecule type" value="Transcribed_RNA"/>
</dbReference>
<dbReference type="InterPro" id="IPR029070">
    <property type="entry name" value="Chitinase_insertion_sf"/>
</dbReference>
<dbReference type="FunFam" id="3.10.50.10:FF:000001">
    <property type="entry name" value="Chitinase 3-like 1"/>
    <property type="match status" value="1"/>
</dbReference>
<dbReference type="GO" id="GO:0005576">
    <property type="term" value="C:extracellular region"/>
    <property type="evidence" value="ECO:0007669"/>
    <property type="project" value="TreeGrafter"/>
</dbReference>
<dbReference type="InterPro" id="IPR050314">
    <property type="entry name" value="Glycosyl_Hydrlase_18"/>
</dbReference>
<dbReference type="GO" id="GO:0004568">
    <property type="term" value="F:chitinase activity"/>
    <property type="evidence" value="ECO:0007669"/>
    <property type="project" value="UniProtKB-ARBA"/>
</dbReference>
<reference evidence="8" key="1">
    <citation type="submission" date="2015-11" db="EMBL/GenBank/DDBJ databases">
        <title>De novo transcriptome assembly of four potential Pierce s Disease insect vectors from Arizona vineyards.</title>
        <authorList>
            <person name="Tassone E.E."/>
        </authorList>
    </citation>
    <scope>NUCLEOTIDE SEQUENCE</scope>
</reference>